<organism evidence="2 3">
    <name type="scientific">Thalassiosira oceanica</name>
    <name type="common">Marine diatom</name>
    <dbReference type="NCBI Taxonomy" id="159749"/>
    <lineage>
        <taxon>Eukaryota</taxon>
        <taxon>Sar</taxon>
        <taxon>Stramenopiles</taxon>
        <taxon>Ochrophyta</taxon>
        <taxon>Bacillariophyta</taxon>
        <taxon>Coscinodiscophyceae</taxon>
        <taxon>Thalassiosirophycidae</taxon>
        <taxon>Thalassiosirales</taxon>
        <taxon>Thalassiosiraceae</taxon>
        <taxon>Thalassiosira</taxon>
    </lineage>
</organism>
<feature type="region of interest" description="Disordered" evidence="1">
    <location>
        <begin position="142"/>
        <end position="178"/>
    </location>
</feature>
<evidence type="ECO:0000256" key="1">
    <source>
        <dbReference type="SAM" id="MobiDB-lite"/>
    </source>
</evidence>
<evidence type="ECO:0000313" key="2">
    <source>
        <dbReference type="EMBL" id="EJK48319.1"/>
    </source>
</evidence>
<accession>K0R877</accession>
<sequence length="256" mass="28130">MPLVTGVSFLFGMAQQSDCLDWDISVPENGAKFDETLALFIHNACTFELDSKFYPDVYGHLTAGSIVRRVAVLSPANESMRKMRLTPAPAKYGSDLVVPTRHAVREEHPVEVVELVLRDPGRQPGQVLLPPGLPPLVEACHPHLPRPLDPSPHPRDRQAPLPHPVGLLRRPRDGGVDVNSQGKLVRVRVARIATLDPEAENPSPPSNLGSGYPYPAVAAHSPRQHPEARLELVRLYLLDRRVALPTHQPLVAEVAE</sequence>
<gene>
    <name evidence="2" type="ORF">THAOC_32898</name>
</gene>
<reference evidence="2 3" key="1">
    <citation type="journal article" date="2012" name="Genome Biol.">
        <title>Genome and low-iron response of an oceanic diatom adapted to chronic iron limitation.</title>
        <authorList>
            <person name="Lommer M."/>
            <person name="Specht M."/>
            <person name="Roy A.S."/>
            <person name="Kraemer L."/>
            <person name="Andreson R."/>
            <person name="Gutowska M.A."/>
            <person name="Wolf J."/>
            <person name="Bergner S.V."/>
            <person name="Schilhabel M.B."/>
            <person name="Klostermeier U.C."/>
            <person name="Beiko R.G."/>
            <person name="Rosenstiel P."/>
            <person name="Hippler M."/>
            <person name="Laroche J."/>
        </authorList>
    </citation>
    <scope>NUCLEOTIDE SEQUENCE [LARGE SCALE GENOMIC DNA]</scope>
    <source>
        <strain evidence="2 3">CCMP1005</strain>
    </source>
</reference>
<dbReference type="EMBL" id="AGNL01045992">
    <property type="protein sequence ID" value="EJK48319.1"/>
    <property type="molecule type" value="Genomic_DNA"/>
</dbReference>
<protein>
    <submittedName>
        <fullName evidence="2">Uncharacterized protein</fullName>
    </submittedName>
</protein>
<evidence type="ECO:0000313" key="3">
    <source>
        <dbReference type="Proteomes" id="UP000266841"/>
    </source>
</evidence>
<keyword evidence="3" id="KW-1185">Reference proteome</keyword>
<dbReference type="Proteomes" id="UP000266841">
    <property type="component" value="Unassembled WGS sequence"/>
</dbReference>
<proteinExistence type="predicted"/>
<comment type="caution">
    <text evidence="2">The sequence shown here is derived from an EMBL/GenBank/DDBJ whole genome shotgun (WGS) entry which is preliminary data.</text>
</comment>
<dbReference type="AlphaFoldDB" id="K0R877"/>
<name>K0R877_THAOC</name>